<dbReference type="InterPro" id="IPR036390">
    <property type="entry name" value="WH_DNA-bd_sf"/>
</dbReference>
<gene>
    <name evidence="1" type="ORF">MW046_03285</name>
</gene>
<dbReference type="KEGG" id="haad:MW046_03285"/>
<protein>
    <submittedName>
        <fullName evidence="1">Winged helix-turn-helix domain-containing protein</fullName>
    </submittedName>
</protein>
<dbReference type="AlphaFoldDB" id="A0A8U0A6B9"/>
<organism evidence="1 2">
    <name type="scientific">Halocatena salina</name>
    <dbReference type="NCBI Taxonomy" id="2934340"/>
    <lineage>
        <taxon>Archaea</taxon>
        <taxon>Methanobacteriati</taxon>
        <taxon>Methanobacteriota</taxon>
        <taxon>Stenosarchaea group</taxon>
        <taxon>Halobacteria</taxon>
        <taxon>Halobacteriales</taxon>
        <taxon>Natronomonadaceae</taxon>
        <taxon>Halocatena</taxon>
    </lineage>
</organism>
<dbReference type="RefSeq" id="WP_247994144.1">
    <property type="nucleotide sequence ID" value="NZ_CP096019.1"/>
</dbReference>
<dbReference type="SUPFAM" id="SSF46785">
    <property type="entry name" value="Winged helix' DNA-binding domain"/>
    <property type="match status" value="1"/>
</dbReference>
<keyword evidence="2" id="KW-1185">Reference proteome</keyword>
<reference evidence="1" key="1">
    <citation type="submission" date="2022-04" db="EMBL/GenBank/DDBJ databases">
        <title>Halocatena sp. nov., isolated from a salt lake.</title>
        <authorList>
            <person name="Cui H.-L."/>
        </authorList>
    </citation>
    <scope>NUCLEOTIDE SEQUENCE</scope>
    <source>
        <strain evidence="1">AD-1</strain>
    </source>
</reference>
<evidence type="ECO:0000313" key="1">
    <source>
        <dbReference type="EMBL" id="UPM43477.1"/>
    </source>
</evidence>
<evidence type="ECO:0000313" key="2">
    <source>
        <dbReference type="Proteomes" id="UP000831768"/>
    </source>
</evidence>
<name>A0A8U0A6B9_9EURY</name>
<dbReference type="GeneID" id="71927038"/>
<proteinExistence type="predicted"/>
<accession>A0A8U0A6B9</accession>
<dbReference type="InterPro" id="IPR036388">
    <property type="entry name" value="WH-like_DNA-bd_sf"/>
</dbReference>
<dbReference type="EMBL" id="CP096019">
    <property type="protein sequence ID" value="UPM43477.1"/>
    <property type="molecule type" value="Genomic_DNA"/>
</dbReference>
<sequence length="86" mass="9827">MSANSKRSESNSVESLDWMLSVDDRLLAYFGKHGPGLCPEAAGMLGLHVSFAEQRCETLCEHGFLRKRDTRYHLTDRGQQYLDTYE</sequence>
<dbReference type="Gene3D" id="1.10.10.10">
    <property type="entry name" value="Winged helix-like DNA-binding domain superfamily/Winged helix DNA-binding domain"/>
    <property type="match status" value="1"/>
</dbReference>
<dbReference type="Proteomes" id="UP000831768">
    <property type="component" value="Chromosome"/>
</dbReference>